<dbReference type="Pfam" id="PF01694">
    <property type="entry name" value="Rhomboid"/>
    <property type="match status" value="1"/>
</dbReference>
<keyword evidence="8" id="KW-1185">Reference proteome</keyword>
<evidence type="ECO:0000256" key="4">
    <source>
        <dbReference type="ARBA" id="ARBA00023136"/>
    </source>
</evidence>
<organism evidence="7 8">
    <name type="scientific">Microbulbifer flavimaris</name>
    <dbReference type="NCBI Taxonomy" id="1781068"/>
    <lineage>
        <taxon>Bacteria</taxon>
        <taxon>Pseudomonadati</taxon>
        <taxon>Pseudomonadota</taxon>
        <taxon>Gammaproteobacteria</taxon>
        <taxon>Cellvibrionales</taxon>
        <taxon>Microbulbiferaceae</taxon>
        <taxon>Microbulbifer</taxon>
    </lineage>
</organism>
<feature type="transmembrane region" description="Helical" evidence="5">
    <location>
        <begin position="87"/>
        <end position="106"/>
    </location>
</feature>
<dbReference type="InterPro" id="IPR035952">
    <property type="entry name" value="Rhomboid-like_sf"/>
</dbReference>
<comment type="subcellular location">
    <subcellularLocation>
        <location evidence="1">Membrane</location>
        <topology evidence="1">Multi-pass membrane protein</topology>
    </subcellularLocation>
</comment>
<evidence type="ECO:0000313" key="8">
    <source>
        <dbReference type="Proteomes" id="UP000218427"/>
    </source>
</evidence>
<comment type="caution">
    <text evidence="7">The sequence shown here is derived from an EMBL/GenBank/DDBJ whole genome shotgun (WGS) entry which is preliminary data.</text>
</comment>
<reference evidence="7" key="1">
    <citation type="submission" date="2017-08" db="EMBL/GenBank/DDBJ databases">
        <title>Microbulbifer marisrubri sp. nov., a halophilic alphaproteobacterium isolated from marine sediment of the Yellow Sea, China.</title>
        <authorList>
            <person name="Zhang G."/>
            <person name="Xiong Q."/>
        </authorList>
    </citation>
    <scope>NUCLEOTIDE SEQUENCE [LARGE SCALE GENOMIC DNA]</scope>
    <source>
        <strain evidence="7">WRN-8</strain>
    </source>
</reference>
<protein>
    <submittedName>
        <fullName evidence="7">Rhombosortase</fullName>
    </submittedName>
</protein>
<dbReference type="PROSITE" id="PS51257">
    <property type="entry name" value="PROKAR_LIPOPROTEIN"/>
    <property type="match status" value="1"/>
</dbReference>
<feature type="domain" description="Peptidase S54 rhomboid" evidence="6">
    <location>
        <begin position="46"/>
        <end position="190"/>
    </location>
</feature>
<keyword evidence="4 5" id="KW-0472">Membrane</keyword>
<accession>A0ABX4I1G7</accession>
<evidence type="ECO:0000256" key="2">
    <source>
        <dbReference type="ARBA" id="ARBA00022692"/>
    </source>
</evidence>
<evidence type="ECO:0000256" key="3">
    <source>
        <dbReference type="ARBA" id="ARBA00022989"/>
    </source>
</evidence>
<dbReference type="EMBL" id="LRFG02000001">
    <property type="protein sequence ID" value="PCO06255.1"/>
    <property type="molecule type" value="Genomic_DNA"/>
</dbReference>
<keyword evidence="3 5" id="KW-1133">Transmembrane helix</keyword>
<feature type="transmembrane region" description="Helical" evidence="5">
    <location>
        <begin position="12"/>
        <end position="32"/>
    </location>
</feature>
<sequence length="209" mass="23211">MFQTLRNTISHWAVPSLTVALACAVFFAPYNLEELFRYERALILDGDYWRLVSGHFVHANLNHLLVNCLALVLCWTLFTNRQPQHHVLIGLVTLSLLTGLSLFIFADRLDDFLGLSGLIHALLALGATVEIFERSSRWRGLFLLLLLSVKVYSEWFGTMGSVVERWTGVAVIFETHFWGVASGVCVGIAVALGIRLGQLLARGAGTLRG</sequence>
<feature type="transmembrane region" description="Helical" evidence="5">
    <location>
        <begin position="175"/>
        <end position="194"/>
    </location>
</feature>
<feature type="transmembrane region" description="Helical" evidence="5">
    <location>
        <begin position="52"/>
        <end position="75"/>
    </location>
</feature>
<evidence type="ECO:0000256" key="1">
    <source>
        <dbReference type="ARBA" id="ARBA00004141"/>
    </source>
</evidence>
<dbReference type="RefSeq" id="WP_067079580.1">
    <property type="nucleotide sequence ID" value="NZ_LRFG02000001.1"/>
</dbReference>
<dbReference type="Proteomes" id="UP000218427">
    <property type="component" value="Unassembled WGS sequence"/>
</dbReference>
<evidence type="ECO:0000313" key="7">
    <source>
        <dbReference type="EMBL" id="PCO06255.1"/>
    </source>
</evidence>
<feature type="transmembrane region" description="Helical" evidence="5">
    <location>
        <begin position="112"/>
        <end position="129"/>
    </location>
</feature>
<dbReference type="Gene3D" id="1.20.1540.10">
    <property type="entry name" value="Rhomboid-like"/>
    <property type="match status" value="1"/>
</dbReference>
<dbReference type="InterPro" id="IPR023826">
    <property type="entry name" value="Rhom-like_SP_proteobac"/>
</dbReference>
<name>A0ABX4I1G7_9GAMM</name>
<evidence type="ECO:0000259" key="6">
    <source>
        <dbReference type="Pfam" id="PF01694"/>
    </source>
</evidence>
<dbReference type="SUPFAM" id="SSF144091">
    <property type="entry name" value="Rhomboid-like"/>
    <property type="match status" value="1"/>
</dbReference>
<dbReference type="InterPro" id="IPR022764">
    <property type="entry name" value="Peptidase_S54_rhomboid_dom"/>
</dbReference>
<feature type="transmembrane region" description="Helical" evidence="5">
    <location>
        <begin position="141"/>
        <end position="163"/>
    </location>
</feature>
<keyword evidence="2 5" id="KW-0812">Transmembrane</keyword>
<gene>
    <name evidence="7" type="primary">rrtA</name>
    <name evidence="7" type="ORF">AWR36_000230</name>
</gene>
<dbReference type="NCBIfam" id="TIGR03902">
    <property type="entry name" value="rhom_GG_sort"/>
    <property type="match status" value="1"/>
</dbReference>
<proteinExistence type="predicted"/>
<evidence type="ECO:0000256" key="5">
    <source>
        <dbReference type="SAM" id="Phobius"/>
    </source>
</evidence>